<dbReference type="SUPFAM" id="SSF56784">
    <property type="entry name" value="HAD-like"/>
    <property type="match status" value="1"/>
</dbReference>
<name>A0A4Y1Z8K4_9BACL</name>
<dbReference type="PANTHER" id="PTHR10000">
    <property type="entry name" value="PHOSPHOSERINE PHOSPHATASE"/>
    <property type="match status" value="1"/>
</dbReference>
<comment type="caution">
    <text evidence="1">The sequence shown here is derived from an EMBL/GenBank/DDBJ whole genome shotgun (WGS) entry which is preliminary data.</text>
</comment>
<reference evidence="1 2" key="1">
    <citation type="submission" date="2017-11" db="EMBL/GenBank/DDBJ databases">
        <title>Draft Genome Sequence of Sporolactobacillus inulinus NBRC 111894 Isolated from Koso, a Japanese Sugar-Vegetable Fermented Beverage.</title>
        <authorList>
            <person name="Chiou T.Y."/>
            <person name="Oshima K."/>
            <person name="Suda W."/>
            <person name="Hattori M."/>
            <person name="Takahashi T."/>
        </authorList>
    </citation>
    <scope>NUCLEOTIDE SEQUENCE [LARGE SCALE GENOMIC DNA]</scope>
    <source>
        <strain evidence="1 2">NBRC111894</strain>
    </source>
</reference>
<proteinExistence type="predicted"/>
<protein>
    <submittedName>
        <fullName evidence="1">HMP-PP hydrolase</fullName>
    </submittedName>
</protein>
<evidence type="ECO:0000313" key="2">
    <source>
        <dbReference type="Proteomes" id="UP000319716"/>
    </source>
</evidence>
<keyword evidence="1" id="KW-0378">Hydrolase</keyword>
<gene>
    <name evidence="1" type="ORF">NBRC111894_868</name>
</gene>
<dbReference type="NCBIfam" id="TIGR01484">
    <property type="entry name" value="HAD-SF-IIB"/>
    <property type="match status" value="1"/>
</dbReference>
<dbReference type="GO" id="GO:0000287">
    <property type="term" value="F:magnesium ion binding"/>
    <property type="evidence" value="ECO:0007669"/>
    <property type="project" value="TreeGrafter"/>
</dbReference>
<dbReference type="Proteomes" id="UP000319716">
    <property type="component" value="Unassembled WGS sequence"/>
</dbReference>
<dbReference type="GO" id="GO:0005829">
    <property type="term" value="C:cytosol"/>
    <property type="evidence" value="ECO:0007669"/>
    <property type="project" value="TreeGrafter"/>
</dbReference>
<dbReference type="PROSITE" id="PS01229">
    <property type="entry name" value="COF_2"/>
    <property type="match status" value="1"/>
</dbReference>
<dbReference type="PANTHER" id="PTHR10000:SF8">
    <property type="entry name" value="HAD SUPERFAMILY HYDROLASE-LIKE, TYPE 3"/>
    <property type="match status" value="1"/>
</dbReference>
<organism evidence="1 2">
    <name type="scientific">Sporolactobacillus inulinus</name>
    <dbReference type="NCBI Taxonomy" id="2078"/>
    <lineage>
        <taxon>Bacteria</taxon>
        <taxon>Bacillati</taxon>
        <taxon>Bacillota</taxon>
        <taxon>Bacilli</taxon>
        <taxon>Bacillales</taxon>
        <taxon>Sporolactobacillaceae</taxon>
        <taxon>Sporolactobacillus</taxon>
    </lineage>
</organism>
<dbReference type="Gene3D" id="3.40.50.1000">
    <property type="entry name" value="HAD superfamily/HAD-like"/>
    <property type="match status" value="1"/>
</dbReference>
<dbReference type="Pfam" id="PF08282">
    <property type="entry name" value="Hydrolase_3"/>
    <property type="match status" value="1"/>
</dbReference>
<dbReference type="AlphaFoldDB" id="A0A4Y1Z8K4"/>
<dbReference type="GO" id="GO:0016791">
    <property type="term" value="F:phosphatase activity"/>
    <property type="evidence" value="ECO:0007669"/>
    <property type="project" value="UniProtKB-ARBA"/>
</dbReference>
<dbReference type="RefSeq" id="WP_262392206.1">
    <property type="nucleotide sequence ID" value="NZ_BEXB01000005.1"/>
</dbReference>
<dbReference type="EMBL" id="BEXB01000005">
    <property type="protein sequence ID" value="GAY75314.1"/>
    <property type="molecule type" value="Genomic_DNA"/>
</dbReference>
<dbReference type="InterPro" id="IPR036412">
    <property type="entry name" value="HAD-like_sf"/>
</dbReference>
<dbReference type="InterPro" id="IPR023214">
    <property type="entry name" value="HAD_sf"/>
</dbReference>
<accession>A0A4Y1Z8K4</accession>
<evidence type="ECO:0000313" key="1">
    <source>
        <dbReference type="EMBL" id="GAY75314.1"/>
    </source>
</evidence>
<dbReference type="InterPro" id="IPR006379">
    <property type="entry name" value="HAD-SF_hydro_IIB"/>
</dbReference>
<sequence>MNAQTAFTVYQHVSDQFPSVSFSAYSFNRWLVSDLDDPWVVQEQAIAGTTAYPFAFRKTQVDDLPPIHKILCMGDPAEIDKLQLCLTDMSLDAVCYKSKPTYLEIMANQASKASAMQKIMDRFQIPQEQTLAFGDNFNDVPMLRFAGVGVAMANAPMQVKGSADYVTLSNDQDGIAAALERLGILPAVS</sequence>